<sequence length="418" mass="44561">MPAELGSPVEGAAAPAAALSRVVGPDVDAFARRHWGREPLLRRGADPDSFRDVLDLDGVDELLSRRGLRTPFLRLAKQGEVVDSGSFTGPGGVGAEIGDQVRDDQVAALFAAGTTVVLQALHRTWSGVIDLTTDLAAELGHPVQANAYVTPPSSRGFAAHYDVHDVFVLQLAGRKHWTVHAPVHPDPLRDQPWNDHASAVTARARDEAPEIDAVLEPGDAMYLPRGWLHAATALGDVSAHLTVGVHVLTRFALVEALTALCARDPELRASLPLGIDVADPAELAPHLDAVRTALTRALRDVPADDVARRVRGRVWSGGRPEPVRPVATAEFAGGLAAGDVVRRRAGLRHRVVDGADEVVLELPDRRLALPADTADAVRELLTGGTFRVGELPGLDEADQVVLVRRLLREGVLVPAAFP</sequence>
<dbReference type="RefSeq" id="WP_344926518.1">
    <property type="nucleotide sequence ID" value="NZ_BAAAYK010000038.1"/>
</dbReference>
<dbReference type="Gene3D" id="2.60.120.650">
    <property type="entry name" value="Cupin"/>
    <property type="match status" value="1"/>
</dbReference>
<dbReference type="InterPro" id="IPR003347">
    <property type="entry name" value="JmjC_dom"/>
</dbReference>
<organism evidence="5 6">
    <name type="scientific">Saccharopolyspora gregorii</name>
    <dbReference type="NCBI Taxonomy" id="33914"/>
    <lineage>
        <taxon>Bacteria</taxon>
        <taxon>Bacillati</taxon>
        <taxon>Actinomycetota</taxon>
        <taxon>Actinomycetes</taxon>
        <taxon>Pseudonocardiales</taxon>
        <taxon>Pseudonocardiaceae</taxon>
        <taxon>Saccharopolyspora</taxon>
    </lineage>
</organism>
<dbReference type="PANTHER" id="PTHR13096">
    <property type="entry name" value="MINA53 MYC INDUCED NUCLEAR ANTIGEN"/>
    <property type="match status" value="1"/>
</dbReference>
<keyword evidence="2" id="KW-0479">Metal-binding</keyword>
<dbReference type="PANTHER" id="PTHR13096:SF9">
    <property type="entry name" value="BIFUNCTIONAL LYSINE-SPECIFIC DEMETHYLASE AND HISTIDYL-HYDROXYLASE"/>
    <property type="match status" value="1"/>
</dbReference>
<protein>
    <recommendedName>
        <fullName evidence="4">JmjC domain-containing protein</fullName>
    </recommendedName>
</protein>
<dbReference type="SMART" id="SM00558">
    <property type="entry name" value="JmjC"/>
    <property type="match status" value="1"/>
</dbReference>
<comment type="cofactor">
    <cofactor evidence="1">
        <name>Fe(2+)</name>
        <dbReference type="ChEBI" id="CHEBI:29033"/>
    </cofactor>
</comment>
<evidence type="ECO:0000313" key="5">
    <source>
        <dbReference type="EMBL" id="GAA3357495.1"/>
    </source>
</evidence>
<dbReference type="PROSITE" id="PS51184">
    <property type="entry name" value="JMJC"/>
    <property type="match status" value="1"/>
</dbReference>
<evidence type="ECO:0000259" key="4">
    <source>
        <dbReference type="PROSITE" id="PS51184"/>
    </source>
</evidence>
<comment type="caution">
    <text evidence="5">The sequence shown here is derived from an EMBL/GenBank/DDBJ whole genome shotgun (WGS) entry which is preliminary data.</text>
</comment>
<dbReference type="InterPro" id="IPR039994">
    <property type="entry name" value="NO66-like"/>
</dbReference>
<dbReference type="Pfam" id="PF08007">
    <property type="entry name" value="JmjC_2"/>
    <property type="match status" value="1"/>
</dbReference>
<dbReference type="Proteomes" id="UP001500483">
    <property type="component" value="Unassembled WGS sequence"/>
</dbReference>
<dbReference type="EMBL" id="BAAAYK010000038">
    <property type="protein sequence ID" value="GAA3357495.1"/>
    <property type="molecule type" value="Genomic_DNA"/>
</dbReference>
<evidence type="ECO:0000256" key="3">
    <source>
        <dbReference type="ARBA" id="ARBA00023004"/>
    </source>
</evidence>
<keyword evidence="6" id="KW-1185">Reference proteome</keyword>
<accession>A0ABP6RNQ5</accession>
<feature type="domain" description="JmjC" evidence="4">
    <location>
        <begin position="113"/>
        <end position="264"/>
    </location>
</feature>
<dbReference type="SUPFAM" id="SSF51197">
    <property type="entry name" value="Clavaminate synthase-like"/>
    <property type="match status" value="1"/>
</dbReference>
<evidence type="ECO:0000256" key="2">
    <source>
        <dbReference type="ARBA" id="ARBA00022723"/>
    </source>
</evidence>
<evidence type="ECO:0000256" key="1">
    <source>
        <dbReference type="ARBA" id="ARBA00001954"/>
    </source>
</evidence>
<keyword evidence="3" id="KW-0408">Iron</keyword>
<evidence type="ECO:0000313" key="6">
    <source>
        <dbReference type="Proteomes" id="UP001500483"/>
    </source>
</evidence>
<reference evidence="6" key="1">
    <citation type="journal article" date="2019" name="Int. J. Syst. Evol. Microbiol.">
        <title>The Global Catalogue of Microorganisms (GCM) 10K type strain sequencing project: providing services to taxonomists for standard genome sequencing and annotation.</title>
        <authorList>
            <consortium name="The Broad Institute Genomics Platform"/>
            <consortium name="The Broad Institute Genome Sequencing Center for Infectious Disease"/>
            <person name="Wu L."/>
            <person name="Ma J."/>
        </authorList>
    </citation>
    <scope>NUCLEOTIDE SEQUENCE [LARGE SCALE GENOMIC DNA]</scope>
    <source>
        <strain evidence="6">JCM 9687</strain>
    </source>
</reference>
<name>A0ABP6RNQ5_9PSEU</name>
<gene>
    <name evidence="5" type="ORF">GCM10020366_25780</name>
</gene>
<proteinExistence type="predicted"/>